<keyword evidence="2" id="KW-1185">Reference proteome</keyword>
<organism evidence="1 2">
    <name type="scientific">Draconibacterium sediminis</name>
    <dbReference type="NCBI Taxonomy" id="1544798"/>
    <lineage>
        <taxon>Bacteria</taxon>
        <taxon>Pseudomonadati</taxon>
        <taxon>Bacteroidota</taxon>
        <taxon>Bacteroidia</taxon>
        <taxon>Marinilabiliales</taxon>
        <taxon>Prolixibacteraceae</taxon>
        <taxon>Draconibacterium</taxon>
    </lineage>
</organism>
<sequence length="114" mass="12852">MNSYKKGGRPIKIVSEKKTYIVSLKMSTEEYYTLKGKASEAKTSMSEIIRQSIASCTIIQRLTPELNNQIRKLCGMANNLNQIAKKANAGGYKNARTEYLYLVGEIDKIIDQIK</sequence>
<dbReference type="Proteomes" id="UP000032544">
    <property type="component" value="Unassembled WGS sequence"/>
</dbReference>
<dbReference type="STRING" id="1544798.LH29_20360"/>
<dbReference type="OrthoDB" id="3268254at2"/>
<evidence type="ECO:0000313" key="2">
    <source>
        <dbReference type="Proteomes" id="UP000032544"/>
    </source>
</evidence>
<name>A0A0D8J5B8_9BACT</name>
<accession>A0A0D8J5B8</accession>
<proteinExistence type="predicted"/>
<comment type="caution">
    <text evidence="1">The sequence shown here is derived from an EMBL/GenBank/DDBJ whole genome shotgun (WGS) entry which is preliminary data.</text>
</comment>
<dbReference type="PATRIC" id="fig|1544798.3.peg.4247"/>
<protein>
    <submittedName>
        <fullName evidence="1">Mobilization protein</fullName>
    </submittedName>
</protein>
<dbReference type="Pfam" id="PF21983">
    <property type="entry name" value="NikA-like"/>
    <property type="match status" value="1"/>
</dbReference>
<dbReference type="EMBL" id="JRHC01000006">
    <property type="protein sequence ID" value="KJF42165.1"/>
    <property type="molecule type" value="Genomic_DNA"/>
</dbReference>
<dbReference type="AlphaFoldDB" id="A0A0D8J5B8"/>
<reference evidence="1 2" key="1">
    <citation type="submission" date="2014-09" db="EMBL/GenBank/DDBJ databases">
        <title>Draft Genome Sequence of Draconibacterium sp. JN14CK-3.</title>
        <authorList>
            <person name="Dong C."/>
            <person name="Lai Q."/>
            <person name="Shao Z."/>
        </authorList>
    </citation>
    <scope>NUCLEOTIDE SEQUENCE [LARGE SCALE GENOMIC DNA]</scope>
    <source>
        <strain evidence="1 2">JN14CK-3</strain>
    </source>
</reference>
<dbReference type="InterPro" id="IPR053842">
    <property type="entry name" value="NikA-like"/>
</dbReference>
<evidence type="ECO:0000313" key="1">
    <source>
        <dbReference type="EMBL" id="KJF42165.1"/>
    </source>
</evidence>
<dbReference type="RefSeq" id="WP_045032934.1">
    <property type="nucleotide sequence ID" value="NZ_JRHC01000006.1"/>
</dbReference>
<gene>
    <name evidence="1" type="ORF">LH29_20360</name>
</gene>